<dbReference type="Proteomes" id="UP000030428">
    <property type="component" value="Unassembled WGS sequence"/>
</dbReference>
<reference evidence="1 2" key="1">
    <citation type="journal article" date="2016" name="Front. Microbiol.">
        <title>Single-Cell (Meta-)Genomics of a Dimorphic Candidatus Thiomargarita nelsonii Reveals Genomic Plasticity.</title>
        <authorList>
            <person name="Flood B.E."/>
            <person name="Fliss P."/>
            <person name="Jones D.S."/>
            <person name="Dick G.J."/>
            <person name="Jain S."/>
            <person name="Kaster A.K."/>
            <person name="Winkel M."/>
            <person name="Mussmann M."/>
            <person name="Bailey J."/>
        </authorList>
    </citation>
    <scope>NUCLEOTIDE SEQUENCE [LARGE SCALE GENOMIC DNA]</scope>
    <source>
        <strain evidence="1">Hydrate Ridge</strain>
    </source>
</reference>
<comment type="caution">
    <text evidence="1">The sequence shown here is derived from an EMBL/GenBank/DDBJ whole genome shotgun (WGS) entry which is preliminary data.</text>
</comment>
<gene>
    <name evidence="1" type="ORF">PN36_03640</name>
</gene>
<protein>
    <submittedName>
        <fullName evidence="1">Uncharacterized protein</fullName>
    </submittedName>
</protein>
<keyword evidence="2" id="KW-1185">Reference proteome</keyword>
<organism evidence="1 2">
    <name type="scientific">Candidatus Thiomargarita nelsonii</name>
    <dbReference type="NCBI Taxonomy" id="1003181"/>
    <lineage>
        <taxon>Bacteria</taxon>
        <taxon>Pseudomonadati</taxon>
        <taxon>Pseudomonadota</taxon>
        <taxon>Gammaproteobacteria</taxon>
        <taxon>Thiotrichales</taxon>
        <taxon>Thiotrichaceae</taxon>
        <taxon>Thiomargarita</taxon>
    </lineage>
</organism>
<accession>A0A4E0RKW1</accession>
<sequence length="283" mass="32913">MKNENMTKKINWHRAFGLTLTDFFKDSNFEVRLEKDMSVKPQFLDVLIIKKSDGKQIEKLPDGLEYLADYNILTYKSMHQALVSWAIEEVIGHYVSYRKIVSPSKQELLPASDFQVYAVSTRYPQNLLGSKKKPNPEIEEIQAGVYKVSSKLICPVIILVLSEMLKDEKNAVWQLFSGKAEGFEFGNVHYQWHDPSSQSLLNQLYKLYSKEGVVMSYTWDDYFRDYPPEEFLKKLPYEAILKGIPDEERLKGIPDEERLEGIPLEKRLEGFPPELIKKYLSTL</sequence>
<proteinExistence type="predicted"/>
<dbReference type="EMBL" id="JSZA02000010">
    <property type="protein sequence ID" value="TGO03586.1"/>
    <property type="molecule type" value="Genomic_DNA"/>
</dbReference>
<dbReference type="AlphaFoldDB" id="A0A4E0RKW1"/>
<evidence type="ECO:0000313" key="1">
    <source>
        <dbReference type="EMBL" id="TGO03586.1"/>
    </source>
</evidence>
<name>A0A4E0RKW1_9GAMM</name>
<evidence type="ECO:0000313" key="2">
    <source>
        <dbReference type="Proteomes" id="UP000030428"/>
    </source>
</evidence>